<evidence type="ECO:0000256" key="1">
    <source>
        <dbReference type="SAM" id="Phobius"/>
    </source>
</evidence>
<dbReference type="KEGG" id="svo:SVI_3731"/>
<keyword evidence="1" id="KW-0812">Transmembrane</keyword>
<dbReference type="eggNOG" id="ENOG502ZVG3">
    <property type="taxonomic scope" value="Bacteria"/>
</dbReference>
<accession>D4ZCF7</accession>
<feature type="transmembrane region" description="Helical" evidence="1">
    <location>
        <begin position="12"/>
        <end position="32"/>
    </location>
</feature>
<dbReference type="AlphaFoldDB" id="D4ZCF7"/>
<proteinExistence type="predicted"/>
<feature type="transmembrane region" description="Helical" evidence="1">
    <location>
        <begin position="118"/>
        <end position="137"/>
    </location>
</feature>
<name>D4ZCF7_SHEVD</name>
<feature type="transmembrane region" description="Helical" evidence="1">
    <location>
        <begin position="52"/>
        <end position="73"/>
    </location>
</feature>
<organism evidence="2 3">
    <name type="scientific">Shewanella violacea (strain JCM 10179 / CIP 106290 / LMG 19151 / DSS12)</name>
    <dbReference type="NCBI Taxonomy" id="637905"/>
    <lineage>
        <taxon>Bacteria</taxon>
        <taxon>Pseudomonadati</taxon>
        <taxon>Pseudomonadota</taxon>
        <taxon>Gammaproteobacteria</taxon>
        <taxon>Alteromonadales</taxon>
        <taxon>Shewanellaceae</taxon>
        <taxon>Shewanella</taxon>
    </lineage>
</organism>
<evidence type="ECO:0000313" key="2">
    <source>
        <dbReference type="EMBL" id="BAJ03702.1"/>
    </source>
</evidence>
<keyword evidence="3" id="KW-1185">Reference proteome</keyword>
<reference evidence="3" key="1">
    <citation type="journal article" date="2010" name="Mol. Biosyst.">
        <title>Complete genome sequence and comparative analysis of Shewanella violacea, a psychrophilic and piezophilic bacterium from deep sea floor sediments.</title>
        <authorList>
            <person name="Aono E."/>
            <person name="Baba T."/>
            <person name="Ara T."/>
            <person name="Nishi T."/>
            <person name="Nakamichi T."/>
            <person name="Inamoto E."/>
            <person name="Toyonaga H."/>
            <person name="Hasegawa M."/>
            <person name="Takai Y."/>
            <person name="Okumura Y."/>
            <person name="Baba M."/>
            <person name="Tomita M."/>
            <person name="Kato C."/>
            <person name="Oshima T."/>
            <person name="Nakasone K."/>
            <person name="Mori H."/>
        </authorList>
    </citation>
    <scope>NUCLEOTIDE SEQUENCE [LARGE SCALE GENOMIC DNA]</scope>
    <source>
        <strain evidence="3">JCM 10179 / CIP 106290 / LMG 19151 / DSS12</strain>
    </source>
</reference>
<gene>
    <name evidence="2" type="ordered locus">SVI_3731</name>
</gene>
<sequence length="143" mass="16588">MRNVTLDWYRLLRSSLLFLLFSMLVTVGLVLSMTGEVKHLLQLEVQLSGIELAFSLAMFISIPLLLIRFSFFFYRMLIAGRKNGIAIICYQNLFNPFNFLLFPSLLNLDGKESRRRCIVSIILLLILYLLVFFDSVIKPIFLT</sequence>
<keyword evidence="1" id="KW-0472">Membrane</keyword>
<dbReference type="EMBL" id="AP011177">
    <property type="protein sequence ID" value="BAJ03702.1"/>
    <property type="molecule type" value="Genomic_DNA"/>
</dbReference>
<dbReference type="RefSeq" id="WP_013052995.1">
    <property type="nucleotide sequence ID" value="NC_014012.1"/>
</dbReference>
<protein>
    <submittedName>
        <fullName evidence="2">Uncharacterized protein</fullName>
    </submittedName>
</protein>
<keyword evidence="1" id="KW-1133">Transmembrane helix</keyword>
<evidence type="ECO:0000313" key="3">
    <source>
        <dbReference type="Proteomes" id="UP000002350"/>
    </source>
</evidence>
<dbReference type="HOGENOM" id="CLU_1824005_0_0_6"/>
<dbReference type="OrthoDB" id="6266163at2"/>
<dbReference type="Proteomes" id="UP000002350">
    <property type="component" value="Chromosome"/>
</dbReference>